<gene>
    <name evidence="4" type="ORF">NPRO_02840</name>
</gene>
<dbReference type="EMBL" id="AP021858">
    <property type="protein sequence ID" value="BBO22689.1"/>
    <property type="molecule type" value="Genomic_DNA"/>
</dbReference>
<evidence type="ECO:0000259" key="3">
    <source>
        <dbReference type="Pfam" id="PF00728"/>
    </source>
</evidence>
<proteinExistence type="inferred from homology"/>
<dbReference type="SUPFAM" id="SSF51445">
    <property type="entry name" value="(Trans)glycosidases"/>
    <property type="match status" value="1"/>
</dbReference>
<organism evidence="4 5">
    <name type="scientific">Candidatus Nitrosymbiomonas proteolyticus</name>
    <dbReference type="NCBI Taxonomy" id="2608984"/>
    <lineage>
        <taxon>Bacteria</taxon>
        <taxon>Bacillati</taxon>
        <taxon>Armatimonadota</taxon>
        <taxon>Armatimonadota incertae sedis</taxon>
        <taxon>Candidatus Nitrosymbiomonas</taxon>
    </lineage>
</organism>
<name>A0A809R595_9BACT</name>
<dbReference type="InterPro" id="IPR017853">
    <property type="entry name" value="GH"/>
</dbReference>
<dbReference type="PANTHER" id="PTHR21040:SF8">
    <property type="entry name" value="BCDNA.GH04120"/>
    <property type="match status" value="1"/>
</dbReference>
<dbReference type="KEGG" id="npy:NPRO_02840"/>
<feature type="domain" description="Glycoside hydrolase family 20 catalytic" evidence="3">
    <location>
        <begin position="104"/>
        <end position="236"/>
    </location>
</feature>
<evidence type="ECO:0000256" key="2">
    <source>
        <dbReference type="ARBA" id="ARBA00022801"/>
    </source>
</evidence>
<evidence type="ECO:0000313" key="5">
    <source>
        <dbReference type="Proteomes" id="UP000662873"/>
    </source>
</evidence>
<dbReference type="Gene3D" id="3.20.20.80">
    <property type="entry name" value="Glycosidases"/>
    <property type="match status" value="1"/>
</dbReference>
<accession>A0A809R595</accession>
<dbReference type="InterPro" id="IPR015883">
    <property type="entry name" value="Glyco_hydro_20_cat"/>
</dbReference>
<sequence>MPLRMWMLDLAREQSPSLDHLRKYLRLTQESGFDALGLYFESRFAHPATPFAHGVGCVTPDAVRALQAEFPSVGIVPFLNLLGHCEQLLYTEEGKRYREELLKGMQACPTNEEFRELCRRKVADTLAVFSSQVIHIGGDETWQLGSCDACRRRLEEGGKARIYGEHFGPLAQQVLDAGRTPAVWGDMFEQHPEALEYIPQGTLIFDWKYFSGCADSTRRFQDAGFEVVGCPALHTYNAAWLHVDKSEENVRQVAADCRDLGAHGVCVTTWECGLLGAYDTLFPAIRASATLCHDPDAPEGAFLRAYLEESERHEEWARLLGVELEECRGVFGFSGHRNKLKCRLLLYSDPFLAWMHHANELMGETGERALGVAARAEAIAPDDATRGVAEFVRLAIEFVRSAELARRAYAAGRVGDCLKRLADCRAVFDPMERIATRTHARIGGSLADIERCRIAREKVETVMRRVKQYGDGSLGYLPAFEVLTHPRFVPHDQACWWLINSWGAE</sequence>
<dbReference type="AlphaFoldDB" id="A0A809R595"/>
<keyword evidence="2" id="KW-0378">Hydrolase</keyword>
<dbReference type="PANTHER" id="PTHR21040">
    <property type="entry name" value="BCDNA.GH04120"/>
    <property type="match status" value="1"/>
</dbReference>
<evidence type="ECO:0000313" key="4">
    <source>
        <dbReference type="EMBL" id="BBO22689.1"/>
    </source>
</evidence>
<comment type="similarity">
    <text evidence="1">Belongs to the glycosyl hydrolase 20 family.</text>
</comment>
<dbReference type="Proteomes" id="UP000662873">
    <property type="component" value="Chromosome"/>
</dbReference>
<protein>
    <recommendedName>
        <fullName evidence="3">Glycoside hydrolase family 20 catalytic domain-containing protein</fullName>
    </recommendedName>
</protein>
<dbReference type="GO" id="GO:0005975">
    <property type="term" value="P:carbohydrate metabolic process"/>
    <property type="evidence" value="ECO:0007669"/>
    <property type="project" value="InterPro"/>
</dbReference>
<evidence type="ECO:0000256" key="1">
    <source>
        <dbReference type="ARBA" id="ARBA00006285"/>
    </source>
</evidence>
<dbReference type="GO" id="GO:0004563">
    <property type="term" value="F:beta-N-acetylhexosaminidase activity"/>
    <property type="evidence" value="ECO:0007669"/>
    <property type="project" value="UniProtKB-ARBA"/>
</dbReference>
<dbReference type="InterPro" id="IPR038901">
    <property type="entry name" value="HEXDC-like"/>
</dbReference>
<reference evidence="4" key="1">
    <citation type="journal article" name="DNA Res.">
        <title>The physiological potential of anammox bacteria as revealed by their core genome structure.</title>
        <authorList>
            <person name="Okubo T."/>
            <person name="Toyoda A."/>
            <person name="Fukuhara K."/>
            <person name="Uchiyama I."/>
            <person name="Harigaya Y."/>
            <person name="Kuroiwa M."/>
            <person name="Suzuki T."/>
            <person name="Murakami Y."/>
            <person name="Suwa Y."/>
            <person name="Takami H."/>
        </authorList>
    </citation>
    <scope>NUCLEOTIDE SEQUENCE</scope>
    <source>
        <strain evidence="4">317325-2</strain>
    </source>
</reference>
<dbReference type="Pfam" id="PF00728">
    <property type="entry name" value="Glyco_hydro_20"/>
    <property type="match status" value="1"/>
</dbReference>